<dbReference type="InterPro" id="IPR003781">
    <property type="entry name" value="CoA-bd"/>
</dbReference>
<sequence length="177" mass="18971">MAILYHSAMKILIQGPQSERTALIIDIMKEYGTDVVACAFPLTSRNSIRDVPCYVSVEEAYEKHDPFDASIIVCDAQSVKSLAVEAIYSKIELIIIVPNGVPVYDCLALVQEAAENNVRVLGPGSKGILNPGIGLLGLLPLNTAFPSLNDFQTGSLAIVTRSGSFGLSLAYTLKQKG</sequence>
<evidence type="ECO:0000313" key="3">
    <source>
        <dbReference type="Proteomes" id="UP001594351"/>
    </source>
</evidence>
<dbReference type="PANTHER" id="PTHR11117:SF2">
    <property type="entry name" value="SUCCINATE--COA LIGASE [ADP_GDP-FORMING] SUBUNIT ALPHA, MITOCHONDRIAL"/>
    <property type="match status" value="1"/>
</dbReference>
<accession>A0ABV6Z041</accession>
<organism evidence="2 3">
    <name type="scientific">candidate division CSSED10-310 bacterium</name>
    <dbReference type="NCBI Taxonomy" id="2855610"/>
    <lineage>
        <taxon>Bacteria</taxon>
        <taxon>Bacteria division CSSED10-310</taxon>
    </lineage>
</organism>
<evidence type="ECO:0000259" key="1">
    <source>
        <dbReference type="Pfam" id="PF02629"/>
    </source>
</evidence>
<feature type="domain" description="CoA-binding" evidence="1">
    <location>
        <begin position="8"/>
        <end position="98"/>
    </location>
</feature>
<protein>
    <recommendedName>
        <fullName evidence="1">CoA-binding domain-containing protein</fullName>
    </recommendedName>
</protein>
<dbReference type="PANTHER" id="PTHR11117">
    <property type="entry name" value="SUCCINYL-COA LIGASE SUBUNIT ALPHA"/>
    <property type="match status" value="1"/>
</dbReference>
<dbReference type="SUPFAM" id="SSF51735">
    <property type="entry name" value="NAD(P)-binding Rossmann-fold domains"/>
    <property type="match status" value="1"/>
</dbReference>
<dbReference type="InterPro" id="IPR036291">
    <property type="entry name" value="NAD(P)-bd_dom_sf"/>
</dbReference>
<dbReference type="Pfam" id="PF02629">
    <property type="entry name" value="CoA_binding"/>
    <property type="match status" value="1"/>
</dbReference>
<name>A0ABV6Z041_UNCC1</name>
<dbReference type="Proteomes" id="UP001594351">
    <property type="component" value="Unassembled WGS sequence"/>
</dbReference>
<proteinExistence type="predicted"/>
<feature type="non-terminal residue" evidence="2">
    <location>
        <position position="177"/>
    </location>
</feature>
<comment type="caution">
    <text evidence="2">The sequence shown here is derived from an EMBL/GenBank/DDBJ whole genome shotgun (WGS) entry which is preliminary data.</text>
</comment>
<reference evidence="2 3" key="1">
    <citation type="submission" date="2024-09" db="EMBL/GenBank/DDBJ databases">
        <title>Laminarin stimulates single cell rates of sulfate reduction while oxygen inhibits transcriptomic activity in coastal marine sediment.</title>
        <authorList>
            <person name="Lindsay M."/>
            <person name="Orcutt B."/>
            <person name="Emerson D."/>
            <person name="Stepanauskas R."/>
            <person name="D'Angelo T."/>
        </authorList>
    </citation>
    <scope>NUCLEOTIDE SEQUENCE [LARGE SCALE GENOMIC DNA]</scope>
    <source>
        <strain evidence="2">SAG AM-311-K15</strain>
    </source>
</reference>
<dbReference type="EMBL" id="JBHPBY010000228">
    <property type="protein sequence ID" value="MFC1851811.1"/>
    <property type="molecule type" value="Genomic_DNA"/>
</dbReference>
<dbReference type="Gene3D" id="3.40.50.720">
    <property type="entry name" value="NAD(P)-binding Rossmann-like Domain"/>
    <property type="match status" value="1"/>
</dbReference>
<keyword evidence="3" id="KW-1185">Reference proteome</keyword>
<evidence type="ECO:0000313" key="2">
    <source>
        <dbReference type="EMBL" id="MFC1851811.1"/>
    </source>
</evidence>
<gene>
    <name evidence="2" type="ORF">ACFL27_16590</name>
</gene>